<protein>
    <submittedName>
        <fullName evidence="1">Uncharacterized protein</fullName>
    </submittedName>
</protein>
<dbReference type="AlphaFoldDB" id="A0A178M908"/>
<dbReference type="OrthoDB" id="162489at2"/>
<dbReference type="Proteomes" id="UP000078287">
    <property type="component" value="Unassembled WGS sequence"/>
</dbReference>
<evidence type="ECO:0000313" key="2">
    <source>
        <dbReference type="Proteomes" id="UP000078287"/>
    </source>
</evidence>
<dbReference type="EMBL" id="LWQS01000057">
    <property type="protein sequence ID" value="OAN45239.1"/>
    <property type="molecule type" value="Genomic_DNA"/>
</dbReference>
<keyword evidence="2" id="KW-1185">Reference proteome</keyword>
<name>A0A178M908_9CHLR</name>
<dbReference type="RefSeq" id="WP_066787866.1">
    <property type="nucleotide sequence ID" value="NZ_LWQS01000057.1"/>
</dbReference>
<organism evidence="1 2">
    <name type="scientific">Chloroflexus islandicus</name>
    <dbReference type="NCBI Taxonomy" id="1707952"/>
    <lineage>
        <taxon>Bacteria</taxon>
        <taxon>Bacillati</taxon>
        <taxon>Chloroflexota</taxon>
        <taxon>Chloroflexia</taxon>
        <taxon>Chloroflexales</taxon>
        <taxon>Chloroflexineae</taxon>
        <taxon>Chloroflexaceae</taxon>
        <taxon>Chloroflexus</taxon>
    </lineage>
</organism>
<sequence length="89" mass="10349">MAIEDFYTGARRILANMLEETPKADREQLLDAYAELLTRLHAEEAHRMLNEVIEDARTRLDARLSPDPIRQTIAGVQTTLQDLWNSLWR</sequence>
<evidence type="ECO:0000313" key="1">
    <source>
        <dbReference type="EMBL" id="OAN45239.1"/>
    </source>
</evidence>
<gene>
    <name evidence="1" type="ORF">A6A03_15145</name>
</gene>
<reference evidence="1 2" key="1">
    <citation type="submission" date="2016-04" db="EMBL/GenBank/DDBJ databases">
        <title>Chloroflexus islandicus sp. nov., a thermophilic filamentous anoxygenic phototrophic bacterium from geyser Strokkur (Iceland).</title>
        <authorList>
            <person name="Gaisin V.A."/>
            <person name="Kalashnikov A.M."/>
            <person name="Sukhacheva M.V."/>
            <person name="Grouzdev D.S."/>
            <person name="Ivanov T.M."/>
            <person name="Kuznetsov B."/>
            <person name="Gorlenko V.M."/>
        </authorList>
    </citation>
    <scope>NUCLEOTIDE SEQUENCE [LARGE SCALE GENOMIC DNA]</scope>
    <source>
        <strain evidence="2">isl-2</strain>
    </source>
</reference>
<accession>A0A178M908</accession>
<comment type="caution">
    <text evidence="1">The sequence shown here is derived from an EMBL/GenBank/DDBJ whole genome shotgun (WGS) entry which is preliminary data.</text>
</comment>
<proteinExistence type="predicted"/>